<keyword evidence="3" id="KW-1185">Reference proteome</keyword>
<dbReference type="EMBL" id="JAJITC010000007">
    <property type="protein sequence ID" value="MCC8403195.1"/>
    <property type="molecule type" value="Genomic_DNA"/>
</dbReference>
<feature type="chain" id="PRO_5046899122" description="DUF1311 domain-containing protein" evidence="1">
    <location>
        <begin position="22"/>
        <end position="116"/>
    </location>
</feature>
<accession>A0ABS8KER8</accession>
<sequence length="116" mass="12690">MMLLTKCLAYSMSLAVLPSVAVGKTDPGCLKHLGGGYGDAECYHGLSADVAASNERLYKNIKATIPANNSHAKLLDEYMKSQENIVRYCELPRDSGNSWSARHDGSMYPAIYEQCI</sequence>
<organism evidence="2 3">
    <name type="scientific">Paraburkholderia translucens</name>
    <dbReference type="NCBI Taxonomy" id="2886945"/>
    <lineage>
        <taxon>Bacteria</taxon>
        <taxon>Pseudomonadati</taxon>
        <taxon>Pseudomonadota</taxon>
        <taxon>Betaproteobacteria</taxon>
        <taxon>Burkholderiales</taxon>
        <taxon>Burkholderiaceae</taxon>
        <taxon>Paraburkholderia</taxon>
    </lineage>
</organism>
<comment type="caution">
    <text evidence="2">The sequence shown here is derived from an EMBL/GenBank/DDBJ whole genome shotgun (WGS) entry which is preliminary data.</text>
</comment>
<protein>
    <recommendedName>
        <fullName evidence="4">DUF1311 domain-containing protein</fullName>
    </recommendedName>
</protein>
<keyword evidence="1" id="KW-0732">Signal</keyword>
<dbReference type="Proteomes" id="UP001430614">
    <property type="component" value="Unassembled WGS sequence"/>
</dbReference>
<proteinExistence type="predicted"/>
<feature type="signal peptide" evidence="1">
    <location>
        <begin position="1"/>
        <end position="21"/>
    </location>
</feature>
<name>A0ABS8KER8_9BURK</name>
<evidence type="ECO:0000313" key="3">
    <source>
        <dbReference type="Proteomes" id="UP001430614"/>
    </source>
</evidence>
<gene>
    <name evidence="2" type="ORF">LJ655_15070</name>
</gene>
<evidence type="ECO:0008006" key="4">
    <source>
        <dbReference type="Google" id="ProtNLM"/>
    </source>
</evidence>
<evidence type="ECO:0000313" key="2">
    <source>
        <dbReference type="EMBL" id="MCC8403195.1"/>
    </source>
</evidence>
<evidence type="ECO:0000256" key="1">
    <source>
        <dbReference type="SAM" id="SignalP"/>
    </source>
</evidence>
<reference evidence="2 3" key="1">
    <citation type="submission" date="2021-11" db="EMBL/GenBank/DDBJ databases">
        <authorList>
            <person name="Oh E.-T."/>
            <person name="Kim S.-B."/>
        </authorList>
    </citation>
    <scope>NUCLEOTIDE SEQUENCE [LARGE SCALE GENOMIC DNA]</scope>
    <source>
        <strain evidence="2 3">MMS20-SJTN17</strain>
    </source>
</reference>